<dbReference type="Proteomes" id="UP000465304">
    <property type="component" value="Unassembled WGS sequence"/>
</dbReference>
<proteinExistence type="predicted"/>
<dbReference type="RefSeq" id="WP_163891505.1">
    <property type="nucleotide sequence ID" value="NZ_BLLB01000002.1"/>
</dbReference>
<dbReference type="InterPro" id="IPR036318">
    <property type="entry name" value="FAD-bd_PCMH-like_sf"/>
</dbReference>
<comment type="caution">
    <text evidence="2">The sequence shown here is derived from an EMBL/GenBank/DDBJ whole genome shotgun (WGS) entry which is preliminary data.</text>
</comment>
<protein>
    <submittedName>
        <fullName evidence="2">FAD-binding molybdopterin dehydrogenase</fullName>
    </submittedName>
</protein>
<keyword evidence="3" id="KW-1185">Reference proteome</keyword>
<sequence length="277" mass="29538">MDLNTVETMTVPACRGDLSPIGPEDAILAGGTWLFSEPQPHIRRLVDITRLGWRPITLADNGIELAATCTLKEVSQLTSQLAAARPEWTAAPLLHQCCTALLASFKIWATATIGGNICLSLPAGAMISLTSALDAELTIWRADGTDRRLPVTEFVTGVATNALGPGDVLRSVWLPAAALRAATAYRQLAPSPLGRSGIVVIGRRDTAADGGRFVLSVTAATVRPYVFTFPAIPSAAELTTAHQSIGEDAWTRDAHGDPDWRRAVTLVLAEQIRRELA</sequence>
<evidence type="ECO:0000259" key="1">
    <source>
        <dbReference type="PROSITE" id="PS51387"/>
    </source>
</evidence>
<dbReference type="Gene3D" id="3.30.465.10">
    <property type="match status" value="1"/>
</dbReference>
<dbReference type="InterPro" id="IPR051312">
    <property type="entry name" value="Diverse_Substr_Oxidored"/>
</dbReference>
<reference evidence="2 3" key="1">
    <citation type="journal article" date="2019" name="Emerg. Microbes Infect.">
        <title>Comprehensive subspecies identification of 175 nontuberculous mycobacteria species based on 7547 genomic profiles.</title>
        <authorList>
            <person name="Matsumoto Y."/>
            <person name="Kinjo T."/>
            <person name="Motooka D."/>
            <person name="Nabeya D."/>
            <person name="Jung N."/>
            <person name="Uechi K."/>
            <person name="Horii T."/>
            <person name="Iida T."/>
            <person name="Fujita J."/>
            <person name="Nakamura S."/>
        </authorList>
    </citation>
    <scope>NUCLEOTIDE SEQUENCE [LARGE SCALE GENOMIC DNA]</scope>
    <source>
        <strain evidence="2 3">JCM 30996</strain>
    </source>
</reference>
<dbReference type="Pfam" id="PF00941">
    <property type="entry name" value="FAD_binding_5"/>
    <property type="match status" value="1"/>
</dbReference>
<dbReference type="EMBL" id="BLLB01000002">
    <property type="protein sequence ID" value="GFH03682.1"/>
    <property type="molecule type" value="Genomic_DNA"/>
</dbReference>
<accession>A0A7I9ZRM0</accession>
<evidence type="ECO:0000313" key="2">
    <source>
        <dbReference type="EMBL" id="GFH03682.1"/>
    </source>
</evidence>
<dbReference type="InterPro" id="IPR002346">
    <property type="entry name" value="Mopterin_DH_FAD-bd"/>
</dbReference>
<dbReference type="GO" id="GO:0016491">
    <property type="term" value="F:oxidoreductase activity"/>
    <property type="evidence" value="ECO:0007669"/>
    <property type="project" value="InterPro"/>
</dbReference>
<organism evidence="2 3">
    <name type="scientific">Mycolicibacterium hippocampi</name>
    <dbReference type="NCBI Taxonomy" id="659824"/>
    <lineage>
        <taxon>Bacteria</taxon>
        <taxon>Bacillati</taxon>
        <taxon>Actinomycetota</taxon>
        <taxon>Actinomycetes</taxon>
        <taxon>Mycobacteriales</taxon>
        <taxon>Mycobacteriaceae</taxon>
        <taxon>Mycolicibacterium</taxon>
    </lineage>
</organism>
<dbReference type="GO" id="GO:0071949">
    <property type="term" value="F:FAD binding"/>
    <property type="evidence" value="ECO:0007669"/>
    <property type="project" value="InterPro"/>
</dbReference>
<dbReference type="InterPro" id="IPR016166">
    <property type="entry name" value="FAD-bd_PCMH"/>
</dbReference>
<name>A0A7I9ZRM0_9MYCO</name>
<dbReference type="AlphaFoldDB" id="A0A7I9ZRM0"/>
<dbReference type="SUPFAM" id="SSF56176">
    <property type="entry name" value="FAD-binding/transporter-associated domain-like"/>
    <property type="match status" value="1"/>
</dbReference>
<dbReference type="PROSITE" id="PS51387">
    <property type="entry name" value="FAD_PCMH"/>
    <property type="match status" value="1"/>
</dbReference>
<evidence type="ECO:0000313" key="3">
    <source>
        <dbReference type="Proteomes" id="UP000465304"/>
    </source>
</evidence>
<feature type="domain" description="FAD-binding PCMH-type" evidence="1">
    <location>
        <begin position="1"/>
        <end position="179"/>
    </location>
</feature>
<gene>
    <name evidence="2" type="ORF">MHIP_41650</name>
</gene>
<dbReference type="PANTHER" id="PTHR42659">
    <property type="entry name" value="XANTHINE DEHYDROGENASE SUBUNIT C-RELATED"/>
    <property type="match status" value="1"/>
</dbReference>
<dbReference type="PANTHER" id="PTHR42659:SF9">
    <property type="entry name" value="XANTHINE DEHYDROGENASE FAD-BINDING SUBUNIT XDHB-RELATED"/>
    <property type="match status" value="1"/>
</dbReference>
<dbReference type="InterPro" id="IPR016169">
    <property type="entry name" value="FAD-bd_PCMH_sub2"/>
</dbReference>